<dbReference type="AlphaFoldDB" id="A0A5J5ACC8"/>
<proteinExistence type="predicted"/>
<accession>A0A5J5ACC8</accession>
<name>A0A5J5ACC8_9ASTE</name>
<gene>
    <name evidence="1" type="ORF">F0562_036040</name>
</gene>
<dbReference type="EMBL" id="CM018045">
    <property type="protein sequence ID" value="KAA8528685.1"/>
    <property type="molecule type" value="Genomic_DNA"/>
</dbReference>
<dbReference type="Proteomes" id="UP000325577">
    <property type="component" value="Linkage Group LG21"/>
</dbReference>
<keyword evidence="2" id="KW-1185">Reference proteome</keyword>
<evidence type="ECO:0000313" key="2">
    <source>
        <dbReference type="Proteomes" id="UP000325577"/>
    </source>
</evidence>
<sequence length="88" mass="9806">MDPPRGFALFLSPREKGRCCCWDPVCLRLGRNWVLPIGACVEGTPFLSCGFPVSEVEEEEDGYLLPEFKQSKRCLANILTATRTSPLS</sequence>
<reference evidence="1 2" key="1">
    <citation type="submission" date="2019-09" db="EMBL/GenBank/DDBJ databases">
        <title>A chromosome-level genome assembly of the Chinese tupelo Nyssa sinensis.</title>
        <authorList>
            <person name="Yang X."/>
            <person name="Kang M."/>
            <person name="Yang Y."/>
            <person name="Xiong H."/>
            <person name="Wang M."/>
            <person name="Zhang Z."/>
            <person name="Wang Z."/>
            <person name="Wu H."/>
            <person name="Ma T."/>
            <person name="Liu J."/>
            <person name="Xi Z."/>
        </authorList>
    </citation>
    <scope>NUCLEOTIDE SEQUENCE [LARGE SCALE GENOMIC DNA]</scope>
    <source>
        <strain evidence="1">J267</strain>
        <tissue evidence="1">Leaf</tissue>
    </source>
</reference>
<organism evidence="1 2">
    <name type="scientific">Nyssa sinensis</name>
    <dbReference type="NCBI Taxonomy" id="561372"/>
    <lineage>
        <taxon>Eukaryota</taxon>
        <taxon>Viridiplantae</taxon>
        <taxon>Streptophyta</taxon>
        <taxon>Embryophyta</taxon>
        <taxon>Tracheophyta</taxon>
        <taxon>Spermatophyta</taxon>
        <taxon>Magnoliopsida</taxon>
        <taxon>eudicotyledons</taxon>
        <taxon>Gunneridae</taxon>
        <taxon>Pentapetalae</taxon>
        <taxon>asterids</taxon>
        <taxon>Cornales</taxon>
        <taxon>Nyssaceae</taxon>
        <taxon>Nyssa</taxon>
    </lineage>
</organism>
<protein>
    <submittedName>
        <fullName evidence="1">Uncharacterized protein</fullName>
    </submittedName>
</protein>
<evidence type="ECO:0000313" key="1">
    <source>
        <dbReference type="EMBL" id="KAA8528685.1"/>
    </source>
</evidence>